<sequence>MLPTPTETGITQPPPKEIEEQISSQALLILISLLILTLLVSYTLQRRKIRIIHETVVSIVAGMAVGLCLRLAPSSAGDPQKYLRDMVTFDHTIFFNLLLPPIILNCGFCLQRTAVDRNLIAILAFAFVGTVISAVVIGFLVRIFALTGIEGISLSGLDSLIIGAILSATDPVTILAVFEQLRVDPKLYSIIFGETVLNDAAAIVLFVTLGEYKRNGGSFGLGSVPVIAWAFVNVFGVSMLVGVGFGVLAAILYKHTELSKFPTLESSLLPLIAYSAYLASNTAEMSGIVSLLFCGATLRRYAYRSLSVRSQRTARYLFRILASMSENFIFVYLGISLFTASETVVRPVFILYVMISTLISRYCAIFPISRLLNSLYKLRYPNAPSSSQPVTHEEQTMLFWAGLRGAVACALAGEVPGEAGSLMKTTVLCVVIISVILLGGTTPSVVQQLGIPTDVPQPDSSDEEAEEEAITYGQNDDDNYDGDDNEGAMIVIEEYEQRPPRRRGSGDNDGGLVVDVSTGHHSANEAENAHYHGASPDGSGRGRGRGSGGDNDDDDAAAKQRFFSSNWAVVWTSRWRSVNRSRVLEFERNYIVPLLTKRPDRKNGFVEVNASSSTSLSEAAGRRSRDARHQGRHSLYRYGR</sequence>
<evidence type="ECO:0000313" key="2">
    <source>
        <dbReference type="Proteomes" id="UP001145114"/>
    </source>
</evidence>
<organism evidence="1 2">
    <name type="scientific">Spiromyces aspiralis</name>
    <dbReference type="NCBI Taxonomy" id="68401"/>
    <lineage>
        <taxon>Eukaryota</taxon>
        <taxon>Fungi</taxon>
        <taxon>Fungi incertae sedis</taxon>
        <taxon>Zoopagomycota</taxon>
        <taxon>Kickxellomycotina</taxon>
        <taxon>Kickxellomycetes</taxon>
        <taxon>Kickxellales</taxon>
        <taxon>Kickxellaceae</taxon>
        <taxon>Spiromyces</taxon>
    </lineage>
</organism>
<reference evidence="1" key="1">
    <citation type="submission" date="2022-06" db="EMBL/GenBank/DDBJ databases">
        <title>Phylogenomic reconstructions and comparative analyses of Kickxellomycotina fungi.</title>
        <authorList>
            <person name="Reynolds N.K."/>
            <person name="Stajich J.E."/>
            <person name="Barry K."/>
            <person name="Grigoriev I.V."/>
            <person name="Crous P."/>
            <person name="Smith M.E."/>
        </authorList>
    </citation>
    <scope>NUCLEOTIDE SEQUENCE</scope>
    <source>
        <strain evidence="1">RSA 2271</strain>
    </source>
</reference>
<proteinExistence type="predicted"/>
<protein>
    <submittedName>
        <fullName evidence="1">Monovalent cation:H+ antiporter, CPA1 (Nhx1)</fullName>
    </submittedName>
</protein>
<dbReference type="EMBL" id="JAMZIH010005799">
    <property type="protein sequence ID" value="KAJ1674636.1"/>
    <property type="molecule type" value="Genomic_DNA"/>
</dbReference>
<accession>A0ACC1HH28</accession>
<comment type="caution">
    <text evidence="1">The sequence shown here is derived from an EMBL/GenBank/DDBJ whole genome shotgun (WGS) entry which is preliminary data.</text>
</comment>
<keyword evidence="2" id="KW-1185">Reference proteome</keyword>
<gene>
    <name evidence="1" type="primary">NHX1</name>
    <name evidence="1" type="ORF">EV182_002867</name>
</gene>
<name>A0ACC1HH28_9FUNG</name>
<evidence type="ECO:0000313" key="1">
    <source>
        <dbReference type="EMBL" id="KAJ1674636.1"/>
    </source>
</evidence>
<dbReference type="Proteomes" id="UP001145114">
    <property type="component" value="Unassembled WGS sequence"/>
</dbReference>